<name>A0A135L171_9BACI</name>
<gene>
    <name evidence="1" type="ORF">U473_00325</name>
</gene>
<dbReference type="EMBL" id="LSKU01000001">
    <property type="protein sequence ID" value="KXG42663.1"/>
    <property type="molecule type" value="Genomic_DNA"/>
</dbReference>
<dbReference type="RefSeq" id="WP_068722334.1">
    <property type="nucleotide sequence ID" value="NZ_LSKU01000001.1"/>
</dbReference>
<dbReference type="OrthoDB" id="95576at2"/>
<evidence type="ECO:0000313" key="1">
    <source>
        <dbReference type="EMBL" id="KXG42663.1"/>
    </source>
</evidence>
<keyword evidence="2" id="KW-1185">Reference proteome</keyword>
<dbReference type="Pfam" id="PF10844">
    <property type="entry name" value="DUF2577"/>
    <property type="match status" value="1"/>
</dbReference>
<sequence length="117" mass="13306">MRDAGYLVNLIKRIALGAVATTYPTAIQFGKVTSVSPLKINVEQKMTLSKEHLILTRNVKDYKSKVTVNWSTESTDNHTHQIQGVKEITFHNALEIGDNVLMLRMQGDQKFIVWHKL</sequence>
<comment type="caution">
    <text evidence="1">The sequence shown here is derived from an EMBL/GenBank/DDBJ whole genome shotgun (WGS) entry which is preliminary data.</text>
</comment>
<dbReference type="Proteomes" id="UP000070352">
    <property type="component" value="Unassembled WGS sequence"/>
</dbReference>
<dbReference type="InterPro" id="IPR022555">
    <property type="entry name" value="DUF2577"/>
</dbReference>
<dbReference type="STRING" id="1413211.U473_00325"/>
<reference evidence="1 2" key="1">
    <citation type="submission" date="2016-02" db="EMBL/GenBank/DDBJ databases">
        <title>Draft Genome for Tepidibacillus decaturensis nov. sp. Strain Z9, an Anaerobic, Moderately Thermophilic and Heterotrophic Bacterium from Deep Subsurface of the Illinois Basin, USA.</title>
        <authorList>
            <person name="Dong Y."/>
            <person name="Chang J.Y."/>
            <person name="Sanford R."/>
            <person name="Fouke B.W."/>
        </authorList>
    </citation>
    <scope>NUCLEOTIDE SEQUENCE [LARGE SCALE GENOMIC DNA]</scope>
    <source>
        <strain evidence="1 2">Z9</strain>
    </source>
</reference>
<protein>
    <recommendedName>
        <fullName evidence="3">DUF2577 domain-containing protein</fullName>
    </recommendedName>
</protein>
<proteinExistence type="predicted"/>
<dbReference type="AlphaFoldDB" id="A0A135L171"/>
<evidence type="ECO:0000313" key="2">
    <source>
        <dbReference type="Proteomes" id="UP000070352"/>
    </source>
</evidence>
<evidence type="ECO:0008006" key="3">
    <source>
        <dbReference type="Google" id="ProtNLM"/>
    </source>
</evidence>
<organism evidence="1 2">
    <name type="scientific">Tepidibacillus decaturensis</name>
    <dbReference type="NCBI Taxonomy" id="1413211"/>
    <lineage>
        <taxon>Bacteria</taxon>
        <taxon>Bacillati</taxon>
        <taxon>Bacillota</taxon>
        <taxon>Bacilli</taxon>
        <taxon>Bacillales</taxon>
        <taxon>Bacillaceae</taxon>
        <taxon>Tepidibacillus</taxon>
    </lineage>
</organism>
<accession>A0A135L171</accession>